<evidence type="ECO:0000313" key="1">
    <source>
        <dbReference type="EMBL" id="KAL3591850.1"/>
    </source>
</evidence>
<reference evidence="1 2" key="1">
    <citation type="journal article" date="2024" name="Plant Biotechnol. J.">
        <title>Genome and CRISPR/Cas9 system of a widespread forest tree (Populus alba) in the world.</title>
        <authorList>
            <person name="Liu Y.J."/>
            <person name="Jiang P.F."/>
            <person name="Han X.M."/>
            <person name="Li X.Y."/>
            <person name="Wang H.M."/>
            <person name="Wang Y.J."/>
            <person name="Wang X.X."/>
            <person name="Zeng Q.Y."/>
        </authorList>
    </citation>
    <scope>NUCLEOTIDE SEQUENCE [LARGE SCALE GENOMIC DNA]</scope>
    <source>
        <strain evidence="2">cv. PAL-ZL1</strain>
    </source>
</reference>
<dbReference type="Proteomes" id="UP000309997">
    <property type="component" value="Unassembled WGS sequence"/>
</dbReference>
<organism evidence="1 2">
    <name type="scientific">Populus alba</name>
    <name type="common">White poplar</name>
    <dbReference type="NCBI Taxonomy" id="43335"/>
    <lineage>
        <taxon>Eukaryota</taxon>
        <taxon>Viridiplantae</taxon>
        <taxon>Streptophyta</taxon>
        <taxon>Embryophyta</taxon>
        <taxon>Tracheophyta</taxon>
        <taxon>Spermatophyta</taxon>
        <taxon>Magnoliopsida</taxon>
        <taxon>eudicotyledons</taxon>
        <taxon>Gunneridae</taxon>
        <taxon>Pentapetalae</taxon>
        <taxon>rosids</taxon>
        <taxon>fabids</taxon>
        <taxon>Malpighiales</taxon>
        <taxon>Salicaceae</taxon>
        <taxon>Saliceae</taxon>
        <taxon>Populus</taxon>
    </lineage>
</organism>
<name>A0ACC4CAQ8_POPAL</name>
<comment type="caution">
    <text evidence="1">The sequence shown here is derived from an EMBL/GenBank/DDBJ whole genome shotgun (WGS) entry which is preliminary data.</text>
</comment>
<sequence>MQKGEIMGLCTVMHKVLFVAVMVFSNVLLSSNGIGLNDTARPKVVKIGVLLNFNTTVGKVAKVAIEAAVEDVNSNDAILGETKLNVTMQDTENSGFLGMLDALGMMDGETVAMIGPQTSATAHVVSQIAAEIQIPMLSFGATDPTLSSLQYPFFVRTTQNDLFQMEAIAEIIDYYGWRDVTAIYVDDDHGRNGIAALGDRLAERRCRISHKAPISTSLSSENIHNELKTANSESSRIFVLLAYADRGLEVFRAAQDIGMTGSGYVWLVTDWLASTFDTNSSISPEAIGGVQGAIALRMHTPDSQQKTKFVSGWSKLTRDKMVNDTGLNTYGLYAYDTVWLLAYGIDAFFKQGGTISFSQDPKVTEQHGGKLGVDEVRIFNEGDLLLHSILQVNTTGVAGPIKFDSDRNLIHPAYEVMNVNGTGFKRIGYWSNYSGLSIVPPETLYTKPPNRSSQELDSVIWPGQTKQKPRGWVFPENGRQLRIAVPNNVIYQQLVSLKGADPSGYCIDVFQAALNSLPYPVPYKLHAFGDGINKPKISELLQLIEAGVYDAAVGDLAITNNRTRIVDFTQPYVESGLVVVASVQKLNSNSLAFLRPFTPMMWLVTGIFFLVVGVVVWILEHRVNDDFRGPPKRQIATIIWFSFSTLFFSQRENTISTLGRFVLLIWLFVVLIINSSYTASLTSILTVQQLTSPIKGIDSLISSKDPIGYQQGSFTGDYLVNELGIHKSRLVSLKMPEDFAKALKDGPHKGGVAAVVDERAYVELFLSNQCEFSIVGREFTKNGWGFAFPKDSPFAVDLSTAILTLSENGDLQRIHDKWLMRSACSSQGAKLDVDRLDLRSFWGLYLMCGIACLLALFIYFLKMVRQFSRHSSSELDSAGRSSTSARLQTFLSFVDEKEQEVKRRSKRRQLEMASNRNESMDNYSSKRRHIESPPYGSPQAGNEA</sequence>
<gene>
    <name evidence="1" type="ORF">D5086_010490</name>
</gene>
<dbReference type="EMBL" id="RCHU02000005">
    <property type="protein sequence ID" value="KAL3591850.1"/>
    <property type="molecule type" value="Genomic_DNA"/>
</dbReference>
<keyword evidence="2" id="KW-1185">Reference proteome</keyword>
<protein>
    <submittedName>
        <fullName evidence="1">Uncharacterized protein</fullName>
    </submittedName>
</protein>
<accession>A0ACC4CAQ8</accession>
<proteinExistence type="predicted"/>
<evidence type="ECO:0000313" key="2">
    <source>
        <dbReference type="Proteomes" id="UP000309997"/>
    </source>
</evidence>